<organism evidence="1 2">
    <name type="scientific">Salinactinospora qingdaonensis</name>
    <dbReference type="NCBI Taxonomy" id="702744"/>
    <lineage>
        <taxon>Bacteria</taxon>
        <taxon>Bacillati</taxon>
        <taxon>Actinomycetota</taxon>
        <taxon>Actinomycetes</taxon>
        <taxon>Streptosporangiales</taxon>
        <taxon>Nocardiopsidaceae</taxon>
        <taxon>Salinactinospora</taxon>
    </lineage>
</organism>
<dbReference type="Proteomes" id="UP001500908">
    <property type="component" value="Unassembled WGS sequence"/>
</dbReference>
<dbReference type="Pfam" id="PF13469">
    <property type="entry name" value="Sulfotransfer_3"/>
    <property type="match status" value="1"/>
</dbReference>
<dbReference type="InterPro" id="IPR027417">
    <property type="entry name" value="P-loop_NTPase"/>
</dbReference>
<keyword evidence="2" id="KW-1185">Reference proteome</keyword>
<evidence type="ECO:0008006" key="3">
    <source>
        <dbReference type="Google" id="ProtNLM"/>
    </source>
</evidence>
<dbReference type="Gene3D" id="3.40.50.300">
    <property type="entry name" value="P-loop containing nucleotide triphosphate hydrolases"/>
    <property type="match status" value="1"/>
</dbReference>
<comment type="caution">
    <text evidence="1">The sequence shown here is derived from an EMBL/GenBank/DDBJ whole genome shotgun (WGS) entry which is preliminary data.</text>
</comment>
<dbReference type="SUPFAM" id="SSF52540">
    <property type="entry name" value="P-loop containing nucleoside triphosphate hydrolases"/>
    <property type="match status" value="1"/>
</dbReference>
<reference evidence="2" key="1">
    <citation type="journal article" date="2019" name="Int. J. Syst. Evol. Microbiol.">
        <title>The Global Catalogue of Microorganisms (GCM) 10K type strain sequencing project: providing services to taxonomists for standard genome sequencing and annotation.</title>
        <authorList>
            <consortium name="The Broad Institute Genomics Platform"/>
            <consortium name="The Broad Institute Genome Sequencing Center for Infectious Disease"/>
            <person name="Wu L."/>
            <person name="Ma J."/>
        </authorList>
    </citation>
    <scope>NUCLEOTIDE SEQUENCE [LARGE SCALE GENOMIC DNA]</scope>
    <source>
        <strain evidence="2">JCM 17137</strain>
    </source>
</reference>
<sequence length="298" mass="32776">MKQPPYILVVNGTKVRRPVFVLGAPHSGVELIARALGRSPGFHLTSGRPSVVNAAHAFARRPSIAADHEWGTATLLRDAMAEAWQLTPRTCPHCPRRPVTAREGVEPCRHAGEMERFGDASPDLLYSATALAGAFEDAAFVQIIRDGRDVVAAMLDDEALLSWLRPSVANLEDELPHPFFGIETKAERDDYARMSDVAKCALRWRGAVRLSARLRGALDAERLMTLRYEEVFGAEIDTAEQLSSFTGTRVSAMELMHTGPTGVGAWRNRLAPHQRDEVLNTARTELARLGYIGSKTRA</sequence>
<gene>
    <name evidence="1" type="ORF">GCM10022402_24950</name>
</gene>
<protein>
    <recommendedName>
        <fullName evidence="3">Sulfotransferase family protein</fullName>
    </recommendedName>
</protein>
<evidence type="ECO:0000313" key="1">
    <source>
        <dbReference type="EMBL" id="GAA3744281.1"/>
    </source>
</evidence>
<dbReference type="EMBL" id="BAABDD010000009">
    <property type="protein sequence ID" value="GAA3744281.1"/>
    <property type="molecule type" value="Genomic_DNA"/>
</dbReference>
<proteinExistence type="predicted"/>
<evidence type="ECO:0000313" key="2">
    <source>
        <dbReference type="Proteomes" id="UP001500908"/>
    </source>
</evidence>
<dbReference type="RefSeq" id="WP_344971126.1">
    <property type="nucleotide sequence ID" value="NZ_BAABDD010000009.1"/>
</dbReference>
<accession>A0ABP7FPK0</accession>
<name>A0ABP7FPK0_9ACTN</name>